<dbReference type="EMBL" id="JAHYIQ010000031">
    <property type="protein sequence ID" value="KAK1120349.1"/>
    <property type="molecule type" value="Genomic_DNA"/>
</dbReference>
<keyword evidence="2" id="KW-1133">Transmembrane helix</keyword>
<feature type="transmembrane region" description="Helical" evidence="2">
    <location>
        <begin position="175"/>
        <end position="196"/>
    </location>
</feature>
<name>A0AA40FJM9_9HYME</name>
<evidence type="ECO:0000313" key="4">
    <source>
        <dbReference type="Proteomes" id="UP001177670"/>
    </source>
</evidence>
<keyword evidence="2" id="KW-0812">Transmembrane</keyword>
<evidence type="ECO:0000256" key="1">
    <source>
        <dbReference type="SAM" id="MobiDB-lite"/>
    </source>
</evidence>
<sequence>MFNSRQTRRPFPNWHEGIDQERKIQNYKARNAERNLVSVLENDESRGLIESGLMLPVAGEISQRREQRRYQTAVCISELAKSRDQDHALGKEATPTPTPTSWSPPHRRFCSPYPARRVLATVCTVPLSQLCAPHPSAPAPPPPHGQPDGPRILVRATRLIVDGDSSRVAQSLTDLAPVNVVAAVVAVVVVVVVVFVPPPSPSSSSSSLAVAVVVVAVVVLVVLCSSLLKRDVWPVSSFIHTDRSR</sequence>
<organism evidence="3 4">
    <name type="scientific">Melipona bicolor</name>
    <dbReference type="NCBI Taxonomy" id="60889"/>
    <lineage>
        <taxon>Eukaryota</taxon>
        <taxon>Metazoa</taxon>
        <taxon>Ecdysozoa</taxon>
        <taxon>Arthropoda</taxon>
        <taxon>Hexapoda</taxon>
        <taxon>Insecta</taxon>
        <taxon>Pterygota</taxon>
        <taxon>Neoptera</taxon>
        <taxon>Endopterygota</taxon>
        <taxon>Hymenoptera</taxon>
        <taxon>Apocrita</taxon>
        <taxon>Aculeata</taxon>
        <taxon>Apoidea</taxon>
        <taxon>Anthophila</taxon>
        <taxon>Apidae</taxon>
        <taxon>Melipona</taxon>
    </lineage>
</organism>
<dbReference type="Proteomes" id="UP001177670">
    <property type="component" value="Unassembled WGS sequence"/>
</dbReference>
<proteinExistence type="predicted"/>
<dbReference type="AlphaFoldDB" id="A0AA40FJM9"/>
<evidence type="ECO:0000313" key="3">
    <source>
        <dbReference type="EMBL" id="KAK1120349.1"/>
    </source>
</evidence>
<gene>
    <name evidence="3" type="ORF">K0M31_012332</name>
</gene>
<keyword evidence="4" id="KW-1185">Reference proteome</keyword>
<comment type="caution">
    <text evidence="3">The sequence shown here is derived from an EMBL/GenBank/DDBJ whole genome shotgun (WGS) entry which is preliminary data.</text>
</comment>
<accession>A0AA40FJM9</accession>
<reference evidence="3" key="1">
    <citation type="submission" date="2021-10" db="EMBL/GenBank/DDBJ databases">
        <title>Melipona bicolor Genome sequencing and assembly.</title>
        <authorList>
            <person name="Araujo N.S."/>
            <person name="Arias M.C."/>
        </authorList>
    </citation>
    <scope>NUCLEOTIDE SEQUENCE</scope>
    <source>
        <strain evidence="3">USP_2M_L1-L4_2017</strain>
        <tissue evidence="3">Whole body</tissue>
    </source>
</reference>
<evidence type="ECO:0000256" key="2">
    <source>
        <dbReference type="SAM" id="Phobius"/>
    </source>
</evidence>
<protein>
    <submittedName>
        <fullName evidence="3">Uncharacterized protein</fullName>
    </submittedName>
</protein>
<feature type="transmembrane region" description="Helical" evidence="2">
    <location>
        <begin position="208"/>
        <end position="228"/>
    </location>
</feature>
<feature type="region of interest" description="Disordered" evidence="1">
    <location>
        <begin position="84"/>
        <end position="105"/>
    </location>
</feature>
<keyword evidence="2" id="KW-0472">Membrane</keyword>